<comment type="cofactor">
    <cofactor evidence="1 8">
        <name>heme</name>
        <dbReference type="ChEBI" id="CHEBI:30413"/>
    </cofactor>
</comment>
<evidence type="ECO:0000256" key="1">
    <source>
        <dbReference type="ARBA" id="ARBA00001971"/>
    </source>
</evidence>
<keyword evidence="5 8" id="KW-0479">Metal-binding</keyword>
<keyword evidence="7" id="KW-0472">Membrane</keyword>
<dbReference type="GO" id="GO:0016020">
    <property type="term" value="C:membrane"/>
    <property type="evidence" value="ECO:0007669"/>
    <property type="project" value="UniProtKB-SubCell"/>
</dbReference>
<evidence type="ECO:0000256" key="7">
    <source>
        <dbReference type="ARBA" id="ARBA00023136"/>
    </source>
</evidence>
<feature type="binding site" description="axial binding residue" evidence="8">
    <location>
        <position position="349"/>
    </location>
    <ligand>
        <name>heme</name>
        <dbReference type="ChEBI" id="CHEBI:30413"/>
    </ligand>
    <ligandPart>
        <name>Fe</name>
        <dbReference type="ChEBI" id="CHEBI:18248"/>
    </ligandPart>
</feature>
<evidence type="ECO:0000256" key="8">
    <source>
        <dbReference type="PIRSR" id="PIRSR602401-1"/>
    </source>
</evidence>
<name>A0A5J5S0K5_GOSBA</name>
<keyword evidence="10" id="KW-1185">Reference proteome</keyword>
<reference evidence="10" key="1">
    <citation type="journal article" date="2020" name="Nat. Genet.">
        <title>Genomic diversifications of five Gossypium allopolyploid species and their impact on cotton improvement.</title>
        <authorList>
            <person name="Chen Z.J."/>
            <person name="Sreedasyam A."/>
            <person name="Ando A."/>
            <person name="Song Q."/>
            <person name="De Santiago L.M."/>
            <person name="Hulse-Kemp A.M."/>
            <person name="Ding M."/>
            <person name="Ye W."/>
            <person name="Kirkbride R.C."/>
            <person name="Jenkins J."/>
            <person name="Plott C."/>
            <person name="Lovell J."/>
            <person name="Lin Y.M."/>
            <person name="Vaughn R."/>
            <person name="Liu B."/>
            <person name="Simpson S."/>
            <person name="Scheffler B.E."/>
            <person name="Wen L."/>
            <person name="Saski C.A."/>
            <person name="Grover C.E."/>
            <person name="Hu G."/>
            <person name="Conover J.L."/>
            <person name="Carlson J.W."/>
            <person name="Shu S."/>
            <person name="Boston L.B."/>
            <person name="Williams M."/>
            <person name="Peterson D.G."/>
            <person name="McGee K."/>
            <person name="Jones D.C."/>
            <person name="Wendel J.F."/>
            <person name="Stelly D.M."/>
            <person name="Grimwood J."/>
            <person name="Schmutz J."/>
        </authorList>
    </citation>
    <scope>NUCLEOTIDE SEQUENCE [LARGE SCALE GENOMIC DNA]</scope>
    <source>
        <strain evidence="10">cv. 3-79</strain>
    </source>
</reference>
<dbReference type="Pfam" id="PF00067">
    <property type="entry name" value="p450"/>
    <property type="match status" value="1"/>
</dbReference>
<dbReference type="SUPFAM" id="SSF48264">
    <property type="entry name" value="Cytochrome P450"/>
    <property type="match status" value="1"/>
</dbReference>
<dbReference type="GO" id="GO:0016709">
    <property type="term" value="F:oxidoreductase activity, acting on paired donors, with incorporation or reduction of molecular oxygen, NAD(P)H as one donor, and incorporation of one atom of oxygen"/>
    <property type="evidence" value="ECO:0007669"/>
    <property type="project" value="TreeGrafter"/>
</dbReference>
<dbReference type="PRINTS" id="PR00385">
    <property type="entry name" value="P450"/>
</dbReference>
<dbReference type="OrthoDB" id="1055148at2759"/>
<dbReference type="AlphaFoldDB" id="A0A5J5S0K5"/>
<evidence type="ECO:0000313" key="9">
    <source>
        <dbReference type="EMBL" id="KAB2037133.1"/>
    </source>
</evidence>
<evidence type="ECO:0000256" key="5">
    <source>
        <dbReference type="ARBA" id="ARBA00022723"/>
    </source>
</evidence>
<dbReference type="GO" id="GO:0020037">
    <property type="term" value="F:heme binding"/>
    <property type="evidence" value="ECO:0007669"/>
    <property type="project" value="InterPro"/>
</dbReference>
<dbReference type="CDD" id="cd11075">
    <property type="entry name" value="CYP77_89"/>
    <property type="match status" value="1"/>
</dbReference>
<dbReference type="PANTHER" id="PTHR24298">
    <property type="entry name" value="FLAVONOID 3'-MONOOXYGENASE-RELATED"/>
    <property type="match status" value="1"/>
</dbReference>
<keyword evidence="6" id="KW-1133">Transmembrane helix</keyword>
<dbReference type="EMBL" id="CM018217">
    <property type="protein sequence ID" value="KAB2037133.1"/>
    <property type="molecule type" value="Genomic_DNA"/>
</dbReference>
<evidence type="ECO:0000256" key="4">
    <source>
        <dbReference type="ARBA" id="ARBA00022692"/>
    </source>
</evidence>
<dbReference type="Proteomes" id="UP000327439">
    <property type="component" value="Chromosome D03"/>
</dbReference>
<sequence length="382" mass="44926">GLKGGLWQFFGHRRRWSLSSVTSDHNRDRPQAIATEKFLSCDQHNITLAFYGPKWLRLRRNLTYNILHTSRIASFAGARKWALDALLNRLKSLSSSDEYHHTEIRDHIQNALFSLFTFICFGEKLEDMKIQDIKNLQRRLQSSFDEFKVLNLFPCLGKFVFLKRWEKLRQLRQDQEKLMVPLIKARKENRKLEEKEIVTLCSEFFTAGIDTTSTALEWIMANLMKHPHIQDKLFKEIKGVVSDGEVEIKDEDLRKMPYLRAIILESLRRHPPSHFLIPHTVTKDVVLGGFLVPKNNIVIFMVVEMGRNPNLWENPMEFKPERFLINGDFDISGTKEIKMMPFRVGKRMCPAYRLAMLHLKYFVANLVWHFNFNVLGRRCGFD</sequence>
<evidence type="ECO:0000256" key="3">
    <source>
        <dbReference type="ARBA" id="ARBA00022617"/>
    </source>
</evidence>
<dbReference type="InterPro" id="IPR001128">
    <property type="entry name" value="Cyt_P450"/>
</dbReference>
<dbReference type="PANTHER" id="PTHR24298:SF881">
    <property type="entry name" value="CYTOCHROME P450 89A2-LIKE"/>
    <property type="match status" value="1"/>
</dbReference>
<keyword evidence="4" id="KW-0812">Transmembrane</keyword>
<evidence type="ECO:0000313" key="10">
    <source>
        <dbReference type="Proteomes" id="UP000327439"/>
    </source>
</evidence>
<dbReference type="InterPro" id="IPR002401">
    <property type="entry name" value="Cyt_P450_E_grp-I"/>
</dbReference>
<dbReference type="InterPro" id="IPR051103">
    <property type="entry name" value="Plant_metabolite_P450s"/>
</dbReference>
<comment type="subcellular location">
    <subcellularLocation>
        <location evidence="2">Membrane</location>
        <topology evidence="2">Single-pass membrane protein</topology>
    </subcellularLocation>
</comment>
<organism evidence="9 10">
    <name type="scientific">Gossypium barbadense</name>
    <name type="common">Sea Island cotton</name>
    <name type="synonym">Hibiscus barbadensis</name>
    <dbReference type="NCBI Taxonomy" id="3634"/>
    <lineage>
        <taxon>Eukaryota</taxon>
        <taxon>Viridiplantae</taxon>
        <taxon>Streptophyta</taxon>
        <taxon>Embryophyta</taxon>
        <taxon>Tracheophyta</taxon>
        <taxon>Spermatophyta</taxon>
        <taxon>Magnoliopsida</taxon>
        <taxon>eudicotyledons</taxon>
        <taxon>Gunneridae</taxon>
        <taxon>Pentapetalae</taxon>
        <taxon>rosids</taxon>
        <taxon>malvids</taxon>
        <taxon>Malvales</taxon>
        <taxon>Malvaceae</taxon>
        <taxon>Malvoideae</taxon>
        <taxon>Gossypium</taxon>
    </lineage>
</organism>
<protein>
    <recommendedName>
        <fullName evidence="11">Cytochrome P450 89A2</fullName>
    </recommendedName>
</protein>
<dbReference type="GO" id="GO:0005506">
    <property type="term" value="F:iron ion binding"/>
    <property type="evidence" value="ECO:0007669"/>
    <property type="project" value="InterPro"/>
</dbReference>
<evidence type="ECO:0000256" key="2">
    <source>
        <dbReference type="ARBA" id="ARBA00004167"/>
    </source>
</evidence>
<keyword evidence="8" id="KW-0408">Iron</keyword>
<evidence type="ECO:0008006" key="11">
    <source>
        <dbReference type="Google" id="ProtNLM"/>
    </source>
</evidence>
<dbReference type="Gene3D" id="1.10.630.10">
    <property type="entry name" value="Cytochrome P450"/>
    <property type="match status" value="1"/>
</dbReference>
<proteinExistence type="predicted"/>
<dbReference type="InterPro" id="IPR036396">
    <property type="entry name" value="Cyt_P450_sf"/>
</dbReference>
<accession>A0A5J5S0K5</accession>
<dbReference type="PRINTS" id="PR00463">
    <property type="entry name" value="EP450I"/>
</dbReference>
<keyword evidence="3 8" id="KW-0349">Heme</keyword>
<evidence type="ECO:0000256" key="6">
    <source>
        <dbReference type="ARBA" id="ARBA00022989"/>
    </source>
</evidence>
<feature type="non-terminal residue" evidence="9">
    <location>
        <position position="382"/>
    </location>
</feature>
<gene>
    <name evidence="9" type="ORF">ES319_D03G053300v1</name>
</gene>